<dbReference type="RefSeq" id="WP_258329885.1">
    <property type="nucleotide sequence ID" value="NZ_JAPTGG010000001.1"/>
</dbReference>
<evidence type="ECO:0000313" key="5">
    <source>
        <dbReference type="Proteomes" id="UP001069090"/>
    </source>
</evidence>
<evidence type="ECO:0000259" key="3">
    <source>
        <dbReference type="Pfam" id="PF08338"/>
    </source>
</evidence>
<protein>
    <submittedName>
        <fullName evidence="4">TIGR01777 family oxidoreductase</fullName>
    </submittedName>
</protein>
<comment type="caution">
    <text evidence="4">The sequence shown here is derived from an EMBL/GenBank/DDBJ whole genome shotgun (WGS) entry which is preliminary data.</text>
</comment>
<keyword evidence="5" id="KW-1185">Reference proteome</keyword>
<dbReference type="Pfam" id="PF01370">
    <property type="entry name" value="Epimerase"/>
    <property type="match status" value="1"/>
</dbReference>
<dbReference type="InterPro" id="IPR001509">
    <property type="entry name" value="Epimerase_deHydtase"/>
</dbReference>
<evidence type="ECO:0000259" key="2">
    <source>
        <dbReference type="Pfam" id="PF01370"/>
    </source>
</evidence>
<feature type="domain" description="DUF1731" evidence="3">
    <location>
        <begin position="254"/>
        <end position="297"/>
    </location>
</feature>
<dbReference type="AlphaFoldDB" id="A0A9J6RGG6"/>
<dbReference type="Pfam" id="PF08338">
    <property type="entry name" value="DUF1731"/>
    <property type="match status" value="1"/>
</dbReference>
<dbReference type="InterPro" id="IPR010099">
    <property type="entry name" value="SDR39U1"/>
</dbReference>
<dbReference type="PANTHER" id="PTHR11092">
    <property type="entry name" value="SUGAR NUCLEOTIDE EPIMERASE RELATED"/>
    <property type="match status" value="1"/>
</dbReference>
<dbReference type="InterPro" id="IPR036291">
    <property type="entry name" value="NAD(P)-bd_dom_sf"/>
</dbReference>
<reference evidence="4 5" key="1">
    <citation type="submission" date="2022-12" db="EMBL/GenBank/DDBJ databases">
        <title>Dasania phycosphaerae sp. nov., isolated from particulate material of the south coast of Korea.</title>
        <authorList>
            <person name="Jiang Y."/>
        </authorList>
    </citation>
    <scope>NUCLEOTIDE SEQUENCE [LARGE SCALE GENOMIC DNA]</scope>
    <source>
        <strain evidence="4 5">GY-19</strain>
    </source>
</reference>
<gene>
    <name evidence="4" type="ORF">O0V09_00935</name>
</gene>
<dbReference type="SUPFAM" id="SSF51735">
    <property type="entry name" value="NAD(P)-binding Rossmann-fold domains"/>
    <property type="match status" value="1"/>
</dbReference>
<evidence type="ECO:0000313" key="4">
    <source>
        <dbReference type="EMBL" id="MCZ0863742.1"/>
    </source>
</evidence>
<accession>A0A9J6RGG6</accession>
<evidence type="ECO:0000256" key="1">
    <source>
        <dbReference type="ARBA" id="ARBA00009353"/>
    </source>
</evidence>
<dbReference type="PANTHER" id="PTHR11092:SF0">
    <property type="entry name" value="EPIMERASE FAMILY PROTEIN SDR39U1"/>
    <property type="match status" value="1"/>
</dbReference>
<sequence length="300" mass="33037">MNILITGGTGFIGRALCRHYLNSYQDTPKLWVLSRRSSEQVKQLCGEAVQGLSTLTELGQPIDLIINLAGEPIADKRWSLEQKQRLYDSRLNITQQIIDFISSAQHKPECLISGSAIGYYGDQGPKPITEDSPPHDEFSHQLCARWEACALQAQAMGVRVCLLRTGLVIGPDGGFLQKMRLPFQLGLGGRIGSGQQFMSWVHRDDLLAMIVFLSSHTNLQGAFNGTAPNPVNNLAFTKTLARLLHRPAMMPVMAWTLKIALGEMSQLLLSGQKVLPARLQQAGFRFKYPVLADALAAALE</sequence>
<dbReference type="Proteomes" id="UP001069090">
    <property type="component" value="Unassembled WGS sequence"/>
</dbReference>
<proteinExistence type="inferred from homology"/>
<dbReference type="EMBL" id="JAPTGG010000001">
    <property type="protein sequence ID" value="MCZ0863742.1"/>
    <property type="molecule type" value="Genomic_DNA"/>
</dbReference>
<dbReference type="NCBIfam" id="TIGR01777">
    <property type="entry name" value="yfcH"/>
    <property type="match status" value="1"/>
</dbReference>
<dbReference type="Gene3D" id="3.40.50.720">
    <property type="entry name" value="NAD(P)-binding Rossmann-like Domain"/>
    <property type="match status" value="1"/>
</dbReference>
<dbReference type="InterPro" id="IPR013549">
    <property type="entry name" value="DUF1731"/>
</dbReference>
<organism evidence="4 5">
    <name type="scientific">Dasania phycosphaerae</name>
    <dbReference type="NCBI Taxonomy" id="2950436"/>
    <lineage>
        <taxon>Bacteria</taxon>
        <taxon>Pseudomonadati</taxon>
        <taxon>Pseudomonadota</taxon>
        <taxon>Gammaproteobacteria</taxon>
        <taxon>Cellvibrionales</taxon>
        <taxon>Spongiibacteraceae</taxon>
        <taxon>Dasania</taxon>
    </lineage>
</organism>
<feature type="domain" description="NAD-dependent epimerase/dehydratase" evidence="2">
    <location>
        <begin position="3"/>
        <end position="216"/>
    </location>
</feature>
<dbReference type="CDD" id="cd05242">
    <property type="entry name" value="SDR_a8"/>
    <property type="match status" value="1"/>
</dbReference>
<name>A0A9J6RGG6_9GAMM</name>
<comment type="similarity">
    <text evidence="1">Belongs to the NAD(P)-dependent epimerase/dehydratase family. SDR39U1 subfamily.</text>
</comment>